<dbReference type="EMBL" id="AMRA01000095">
    <property type="protein sequence ID" value="EKF22674.1"/>
    <property type="molecule type" value="Genomic_DNA"/>
</dbReference>
<organism evidence="1 2">
    <name type="scientific">Mycolicibacterium hassiacum (strain DSM 44199 / CIP 105218 / JCM 12690 / 3849)</name>
    <name type="common">Mycobacterium hassiacum</name>
    <dbReference type="NCBI Taxonomy" id="1122247"/>
    <lineage>
        <taxon>Bacteria</taxon>
        <taxon>Bacillati</taxon>
        <taxon>Actinomycetota</taxon>
        <taxon>Actinomycetes</taxon>
        <taxon>Mycobacteriales</taxon>
        <taxon>Mycobacteriaceae</taxon>
        <taxon>Mycolicibacterium</taxon>
    </lineage>
</organism>
<keyword evidence="2" id="KW-1185">Reference proteome</keyword>
<sequence length="54" mass="5783">MHAVGVAVPVSDTTDAGEQVRPVVGRAGIMGGQWHIRSGGRVGTHTRFRPWICD</sequence>
<dbReference type="Proteomes" id="UP000006265">
    <property type="component" value="Unassembled WGS sequence"/>
</dbReference>
<protein>
    <submittedName>
        <fullName evidence="1">Uncharacterized protein</fullName>
    </submittedName>
</protein>
<proteinExistence type="predicted"/>
<name>K5BJ85_MYCHD</name>
<accession>K5BJ85</accession>
<evidence type="ECO:0000313" key="2">
    <source>
        <dbReference type="Proteomes" id="UP000006265"/>
    </source>
</evidence>
<gene>
    <name evidence="1" type="ORF">C731_3415</name>
</gene>
<evidence type="ECO:0000313" key="1">
    <source>
        <dbReference type="EMBL" id="EKF22674.1"/>
    </source>
</evidence>
<comment type="caution">
    <text evidence="1">The sequence shown here is derived from an EMBL/GenBank/DDBJ whole genome shotgun (WGS) entry which is preliminary data.</text>
</comment>
<reference evidence="1 2" key="1">
    <citation type="journal article" date="2012" name="J. Bacteriol.">
        <title>Genome sequence of Mycobacterium hassiacum DSM 44199, a rare source of heat-stable mycobacterial proteins.</title>
        <authorList>
            <person name="Tiago I."/>
            <person name="Maranha A."/>
            <person name="Mendes V."/>
            <person name="Alarico S."/>
            <person name="Moynihan P.J."/>
            <person name="Clarke A.J."/>
            <person name="Macedo-Ribeiro S."/>
            <person name="Pereira P.J."/>
            <person name="Empadinhas N."/>
        </authorList>
    </citation>
    <scope>NUCLEOTIDE SEQUENCE [LARGE SCALE GENOMIC DNA]</scope>
    <source>
        <strain evidence="2">DSM 44199 / CIP 105218 / JCM 12690 / 3849</strain>
    </source>
</reference>
<dbReference type="AlphaFoldDB" id="K5BJ85"/>